<evidence type="ECO:0000313" key="2">
    <source>
        <dbReference type="EMBL" id="ENV72842.1"/>
    </source>
</evidence>
<dbReference type="EMBL" id="APPZ01000007">
    <property type="protein sequence ID" value="ENV72842.1"/>
    <property type="molecule type" value="Genomic_DNA"/>
</dbReference>
<name>N9BGP2_ACIJO</name>
<comment type="caution">
    <text evidence="2">The sequence shown here is derived from an EMBL/GenBank/DDBJ whole genome shotgun (WGS) entry which is preliminary data.</text>
</comment>
<reference evidence="2 3" key="1">
    <citation type="submission" date="2013-02" db="EMBL/GenBank/DDBJ databases">
        <title>The Genome Sequence of Acinetobacter johnsonii ANC 3681.</title>
        <authorList>
            <consortium name="The Broad Institute Genome Sequencing Platform"/>
            <consortium name="The Broad Institute Genome Sequencing Center for Infectious Disease"/>
            <person name="Cerqueira G."/>
            <person name="Feldgarden M."/>
            <person name="Courvalin P."/>
            <person name="Perichon B."/>
            <person name="Grillot-Courvalin C."/>
            <person name="Clermont D."/>
            <person name="Rocha E."/>
            <person name="Yoon E.-J."/>
            <person name="Nemec A."/>
            <person name="Walker B."/>
            <person name="Young S.K."/>
            <person name="Zeng Q."/>
            <person name="Gargeya S."/>
            <person name="Fitzgerald M."/>
            <person name="Haas B."/>
            <person name="Abouelleil A."/>
            <person name="Alvarado L."/>
            <person name="Arachchi H.M."/>
            <person name="Berlin A.M."/>
            <person name="Chapman S.B."/>
            <person name="Dewar J."/>
            <person name="Goldberg J."/>
            <person name="Griggs A."/>
            <person name="Gujja S."/>
            <person name="Hansen M."/>
            <person name="Howarth C."/>
            <person name="Imamovic A."/>
            <person name="Larimer J."/>
            <person name="McCowan C."/>
            <person name="Murphy C."/>
            <person name="Neiman D."/>
            <person name="Pearson M."/>
            <person name="Priest M."/>
            <person name="Roberts A."/>
            <person name="Saif S."/>
            <person name="Shea T."/>
            <person name="Sisk P."/>
            <person name="Sykes S."/>
            <person name="Wortman J."/>
            <person name="Nusbaum C."/>
            <person name="Birren B."/>
        </authorList>
    </citation>
    <scope>NUCLEOTIDE SEQUENCE [LARGE SCALE GENOMIC DNA]</scope>
    <source>
        <strain evidence="2 3">ANC 3681</strain>
    </source>
</reference>
<evidence type="ECO:0000313" key="3">
    <source>
        <dbReference type="Proteomes" id="UP000018444"/>
    </source>
</evidence>
<feature type="transmembrane region" description="Helical" evidence="1">
    <location>
        <begin position="141"/>
        <end position="169"/>
    </location>
</feature>
<dbReference type="Proteomes" id="UP000018444">
    <property type="component" value="Unassembled WGS sequence"/>
</dbReference>
<dbReference type="AlphaFoldDB" id="N9BGP2"/>
<dbReference type="HOGENOM" id="CLU_097049_0_0_6"/>
<gene>
    <name evidence="2" type="ORF">F946_02322</name>
</gene>
<dbReference type="InterPro" id="IPR048130">
    <property type="entry name" value="T6SS_ExIF-like"/>
</dbReference>
<dbReference type="PATRIC" id="fig|1217662.4.peg.2251"/>
<sequence length="272" mass="31185">MMTGLQLNLKLVEGRIHSLEKAKSKIPVNQNVGGIATGTAFAGVLAESSSLLTSAPILVLAGKAKDGITFTGEIYGHSLLGQFTMARFNENDELIAVINDKPVDGRYQVYAIIDPKSGLLYMIYEMGRSIKMGYKAIIMQTYYFTLLSWGFLFILFYFILFYFILFYFIFNFSYSMNTILYFLEIVGISLFVSVEISGFVNYFGYRKSYENFGALSEQIFEKLGFEHPKEQDFYNDFLTDDGVQISVMKYRNKLKGHDPYPEDYFDKKKVKE</sequence>
<protein>
    <submittedName>
        <fullName evidence="2">Uncharacterized protein</fullName>
    </submittedName>
</protein>
<dbReference type="NCBIfam" id="NF041560">
    <property type="entry name" value="T6SS_Burk_ExIF"/>
    <property type="match status" value="1"/>
</dbReference>
<keyword evidence="1" id="KW-0812">Transmembrane</keyword>
<proteinExistence type="predicted"/>
<accession>N9BGP2</accession>
<organism evidence="2 3">
    <name type="scientific">Acinetobacter johnsonii ANC 3681</name>
    <dbReference type="NCBI Taxonomy" id="1217662"/>
    <lineage>
        <taxon>Bacteria</taxon>
        <taxon>Pseudomonadati</taxon>
        <taxon>Pseudomonadota</taxon>
        <taxon>Gammaproteobacteria</taxon>
        <taxon>Moraxellales</taxon>
        <taxon>Moraxellaceae</taxon>
        <taxon>Acinetobacter</taxon>
    </lineage>
</organism>
<evidence type="ECO:0000256" key="1">
    <source>
        <dbReference type="SAM" id="Phobius"/>
    </source>
</evidence>
<feature type="transmembrane region" description="Helical" evidence="1">
    <location>
        <begin position="181"/>
        <end position="203"/>
    </location>
</feature>
<keyword evidence="1" id="KW-1133">Transmembrane helix</keyword>
<keyword evidence="1" id="KW-0472">Membrane</keyword>